<dbReference type="GO" id="GO:0004674">
    <property type="term" value="F:protein serine/threonine kinase activity"/>
    <property type="evidence" value="ECO:0007669"/>
    <property type="project" value="TreeGrafter"/>
</dbReference>
<dbReference type="InterPro" id="IPR011990">
    <property type="entry name" value="TPR-like_helical_dom_sf"/>
</dbReference>
<dbReference type="PROSITE" id="PS00108">
    <property type="entry name" value="PROTEIN_KINASE_ST"/>
    <property type="match status" value="1"/>
</dbReference>
<dbReference type="Pfam" id="PF00069">
    <property type="entry name" value="Pkinase"/>
    <property type="match status" value="1"/>
</dbReference>
<dbReference type="Gene3D" id="3.40.50.10610">
    <property type="entry name" value="ABC-type transport auxiliary lipoprotein component"/>
    <property type="match status" value="1"/>
</dbReference>
<dbReference type="InterPro" id="IPR019734">
    <property type="entry name" value="TPR_rpt"/>
</dbReference>
<proteinExistence type="predicted"/>
<evidence type="ECO:0000256" key="3">
    <source>
        <dbReference type="ARBA" id="ARBA00022777"/>
    </source>
</evidence>
<feature type="domain" description="Protein kinase" evidence="7">
    <location>
        <begin position="9"/>
        <end position="275"/>
    </location>
</feature>
<evidence type="ECO:0000313" key="8">
    <source>
        <dbReference type="EMBL" id="TMQ53653.1"/>
    </source>
</evidence>
<organism evidence="8 9">
    <name type="scientific">Eiseniibacteriota bacterium</name>
    <dbReference type="NCBI Taxonomy" id="2212470"/>
    <lineage>
        <taxon>Bacteria</taxon>
        <taxon>Candidatus Eiseniibacteriota</taxon>
    </lineage>
</organism>
<dbReference type="PANTHER" id="PTHR43289:SF6">
    <property type="entry name" value="SERINE_THREONINE-PROTEIN KINASE NEKL-3"/>
    <property type="match status" value="1"/>
</dbReference>
<dbReference type="InterPro" id="IPR011009">
    <property type="entry name" value="Kinase-like_dom_sf"/>
</dbReference>
<keyword evidence="3" id="KW-0418">Kinase</keyword>
<evidence type="ECO:0000256" key="6">
    <source>
        <dbReference type="PROSITE-ProRule" id="PRU10141"/>
    </source>
</evidence>
<evidence type="ECO:0000313" key="9">
    <source>
        <dbReference type="Proteomes" id="UP000320184"/>
    </source>
</evidence>
<protein>
    <submittedName>
        <fullName evidence="8">Tetratricopeptide repeat protein</fullName>
    </submittedName>
</protein>
<dbReference type="Proteomes" id="UP000320184">
    <property type="component" value="Unassembled WGS sequence"/>
</dbReference>
<dbReference type="GO" id="GO:0005524">
    <property type="term" value="F:ATP binding"/>
    <property type="evidence" value="ECO:0007669"/>
    <property type="project" value="UniProtKB-UniRule"/>
</dbReference>
<feature type="repeat" description="TPR" evidence="5">
    <location>
        <begin position="622"/>
        <end position="655"/>
    </location>
</feature>
<sequence length="783" mass="85337">MIGTTLGPFRVVALLGSGGMGQVYRARDDRLGRDVAVKVLAPEAGDAAGLDRLLREARMASALNHPNICTLYEVGEEAGRGYIAMELAEGKSLRDLVPPGGMAPAEVVRLGVQIADALSHAHEQGVIHRDLKTANVMVTPAGRVKVLDFGLARRELRNEPVSLSADTLAGPGLVVGTPQYMAPEVLLGSRADARSDLWALGIVLHELCSGAVPFQGPSVVALCDAILHQPPAPLPKRVSPALRAVIERLLEKDPERRYRTVGEVCAALEALRPQMTLAPTQATRRRRWLPWTGAGAAAIAIAWLLVRLAPFDLARLPGLGGAAQAGAIRSLAVLPLANLSGDPSQEFFADGMTEELITQLAPIDSLKVISRTSVMQYKGTKKTIPQIARELGVGGIVEGSVMRSGDRVRIIAQLIEAASDRHLWAQSYERDLKDVLALQREVARDITAHIRLSLSPAQSQRLTTRAEVDPEAYDLYLRGRYDWSTLSDAGVRRAIGYYQQAIARNPRDARSYAGISDAYIVLAQVVGTMTFEEALPRSKAAAEKALALDPGLAEAHASMAAALLWHDRDWAGAEKQVQQALRLNPGYPGAHLIYNVLLRATGRHEQSIAEARRAIELDPLSLINNYDLAWSYYQAHQFDEALAQVRRTLEIDPHFSMALVVQARIEERLGRFAQAIQHQPSLGPELAQRLLEAYRSGGARGYWQAQLALARAPVVAGPMRRSQTWLAYVFAGLGQRDSAFAALDRAFEQREGDLLFCKEDPALDPLRDDPRMAALIRRMGLPS</sequence>
<keyword evidence="5" id="KW-0802">TPR repeat</keyword>
<dbReference type="Gene3D" id="1.10.510.10">
    <property type="entry name" value="Transferase(Phosphotransferase) domain 1"/>
    <property type="match status" value="1"/>
</dbReference>
<dbReference type="Gene3D" id="3.30.200.20">
    <property type="entry name" value="Phosphorylase Kinase, domain 1"/>
    <property type="match status" value="1"/>
</dbReference>
<dbReference type="InterPro" id="IPR017441">
    <property type="entry name" value="Protein_kinase_ATP_BS"/>
</dbReference>
<feature type="binding site" evidence="6">
    <location>
        <position position="38"/>
    </location>
    <ligand>
        <name>ATP</name>
        <dbReference type="ChEBI" id="CHEBI:30616"/>
    </ligand>
</feature>
<evidence type="ECO:0000256" key="2">
    <source>
        <dbReference type="ARBA" id="ARBA00022741"/>
    </source>
</evidence>
<keyword evidence="1" id="KW-0808">Transferase</keyword>
<dbReference type="SUPFAM" id="SSF48452">
    <property type="entry name" value="TPR-like"/>
    <property type="match status" value="2"/>
</dbReference>
<name>A0A538SQJ8_UNCEI</name>
<accession>A0A538SQJ8</accession>
<dbReference type="InterPro" id="IPR000719">
    <property type="entry name" value="Prot_kinase_dom"/>
</dbReference>
<dbReference type="PROSITE" id="PS50005">
    <property type="entry name" value="TPR"/>
    <property type="match status" value="1"/>
</dbReference>
<dbReference type="AlphaFoldDB" id="A0A538SQJ8"/>
<dbReference type="InterPro" id="IPR008271">
    <property type="entry name" value="Ser/Thr_kinase_AS"/>
</dbReference>
<dbReference type="CDD" id="cd14014">
    <property type="entry name" value="STKc_PknB_like"/>
    <property type="match status" value="1"/>
</dbReference>
<dbReference type="EMBL" id="VBOT01000013">
    <property type="protein sequence ID" value="TMQ53653.1"/>
    <property type="molecule type" value="Genomic_DNA"/>
</dbReference>
<comment type="caution">
    <text evidence="8">The sequence shown here is derived from an EMBL/GenBank/DDBJ whole genome shotgun (WGS) entry which is preliminary data.</text>
</comment>
<keyword evidence="2 6" id="KW-0547">Nucleotide-binding</keyword>
<dbReference type="SUPFAM" id="SSF56112">
    <property type="entry name" value="Protein kinase-like (PK-like)"/>
    <property type="match status" value="1"/>
</dbReference>
<evidence type="ECO:0000259" key="7">
    <source>
        <dbReference type="PROSITE" id="PS50011"/>
    </source>
</evidence>
<evidence type="ECO:0000256" key="4">
    <source>
        <dbReference type="ARBA" id="ARBA00022840"/>
    </source>
</evidence>
<reference evidence="8 9" key="1">
    <citation type="journal article" date="2019" name="Nat. Microbiol.">
        <title>Mediterranean grassland soil C-N compound turnover is dependent on rainfall and depth, and is mediated by genomically divergent microorganisms.</title>
        <authorList>
            <person name="Diamond S."/>
            <person name="Andeer P.F."/>
            <person name="Li Z."/>
            <person name="Crits-Christoph A."/>
            <person name="Burstein D."/>
            <person name="Anantharaman K."/>
            <person name="Lane K.R."/>
            <person name="Thomas B.C."/>
            <person name="Pan C."/>
            <person name="Northen T.R."/>
            <person name="Banfield J.F."/>
        </authorList>
    </citation>
    <scope>NUCLEOTIDE SEQUENCE [LARGE SCALE GENOMIC DNA]</scope>
    <source>
        <strain evidence="8">WS_3</strain>
    </source>
</reference>
<dbReference type="PANTHER" id="PTHR43289">
    <property type="entry name" value="MITOGEN-ACTIVATED PROTEIN KINASE KINASE KINASE 20-RELATED"/>
    <property type="match status" value="1"/>
</dbReference>
<evidence type="ECO:0000256" key="1">
    <source>
        <dbReference type="ARBA" id="ARBA00022679"/>
    </source>
</evidence>
<dbReference type="Pfam" id="PF13432">
    <property type="entry name" value="TPR_16"/>
    <property type="match status" value="2"/>
</dbReference>
<keyword evidence="4 6" id="KW-0067">ATP-binding</keyword>
<dbReference type="Gene3D" id="1.25.40.10">
    <property type="entry name" value="Tetratricopeptide repeat domain"/>
    <property type="match status" value="3"/>
</dbReference>
<dbReference type="SMART" id="SM00220">
    <property type="entry name" value="S_TKc"/>
    <property type="match status" value="1"/>
</dbReference>
<evidence type="ECO:0000256" key="5">
    <source>
        <dbReference type="PROSITE-ProRule" id="PRU00339"/>
    </source>
</evidence>
<dbReference type="PROSITE" id="PS00107">
    <property type="entry name" value="PROTEIN_KINASE_ATP"/>
    <property type="match status" value="1"/>
</dbReference>
<dbReference type="PROSITE" id="PS50011">
    <property type="entry name" value="PROTEIN_KINASE_DOM"/>
    <property type="match status" value="1"/>
</dbReference>
<gene>
    <name evidence="8" type="ORF">E6K73_01025</name>
</gene>